<evidence type="ECO:0000256" key="12">
    <source>
        <dbReference type="ARBA" id="ARBA00044330"/>
    </source>
</evidence>
<comment type="caution">
    <text evidence="14">The sequence shown here is derived from an EMBL/GenBank/DDBJ whole genome shotgun (WGS) entry which is preliminary data.</text>
</comment>
<protein>
    <recommendedName>
        <fullName evidence="11">Lipopolysaccharide heptosyltransferase 1</fullName>
        <ecNumber evidence="10">2.4.99.23</ecNumber>
    </recommendedName>
    <alternativeName>
        <fullName evidence="12">ADP-heptose:lipopolysaccharide heptosyltransferase I</fullName>
    </alternativeName>
</protein>
<dbReference type="CDD" id="cd03789">
    <property type="entry name" value="GT9_LPS_heptosyltransferase"/>
    <property type="match status" value="1"/>
</dbReference>
<dbReference type="PANTHER" id="PTHR30160">
    <property type="entry name" value="TETRAACYLDISACCHARIDE 4'-KINASE-RELATED"/>
    <property type="match status" value="1"/>
</dbReference>
<dbReference type="InterPro" id="IPR002201">
    <property type="entry name" value="Glyco_trans_9"/>
</dbReference>
<dbReference type="RefSeq" id="WP_007021843.1">
    <property type="nucleotide sequence ID" value="NZ_CH724126.1"/>
</dbReference>
<comment type="similarity">
    <text evidence="9">Belongs to the glycosyltransferase 9 family.</text>
</comment>
<dbReference type="FunFam" id="3.40.50.2000:FF:000106">
    <property type="entry name" value="Lipopolysaccharide heptosyltransferase 1"/>
    <property type="match status" value="1"/>
</dbReference>
<dbReference type="GO" id="GO:0009244">
    <property type="term" value="P:lipopolysaccharide core region biosynthetic process"/>
    <property type="evidence" value="ECO:0007669"/>
    <property type="project" value="InterPro"/>
</dbReference>
<dbReference type="InterPro" id="IPR011908">
    <property type="entry name" value="LipoPS_heptosylTferase-I"/>
</dbReference>
<comment type="subcellular location">
    <subcellularLocation>
        <location evidence="1">Cell inner membrane</location>
        <topology evidence="1">Peripheral membrane protein</topology>
        <orientation evidence="1">Cytoplasmic side</orientation>
    </subcellularLocation>
</comment>
<comment type="catalytic activity">
    <reaction evidence="13">
        <text>an alpha-Kdo-(2-&gt;4)-alpha-Kdo-(2-&gt;6)-lipid A + ADP-L-glycero-beta-D-manno-heptose = an L-alpha-D-Hep-(1-&gt;5)-[alpha-Kdo-(2-&gt;4)]-alpha-Kdo-(2-&gt;6)-lipid A + ADP + H(+)</text>
        <dbReference type="Rhea" id="RHEA:74067"/>
        <dbReference type="ChEBI" id="CHEBI:15378"/>
        <dbReference type="ChEBI" id="CHEBI:61506"/>
        <dbReference type="ChEBI" id="CHEBI:176431"/>
        <dbReference type="ChEBI" id="CHEBI:193068"/>
        <dbReference type="ChEBI" id="CHEBI:456216"/>
        <dbReference type="EC" id="2.4.99.23"/>
    </reaction>
</comment>
<accession>A0A7U8C9Y7</accession>
<sequence>MSKQAMKVLIVKTSSLGDVIHTLPALTDAMHAIPGIRFDWVVEEGFKEIPAWHPAVDKVIPVAIRRWRKSLLSSQTRAEWKAYKAALQSTKYDAVIDAQGLIKSAFLVTRLAKGPSYGQDKNSAREPLAAKFFDHPVPVAKQQHAVERTRQLFAKALGYALPDAKGDFAVQAHFQDTNPSEQPYLVFQHSTTRFDKHWPEVYWQELIKKASESGWQIKLPWGNPAERERAERLAKVHENAQVLPKLTLAEVAQILSSASGCVSVDTGLSHLAAALDRPNVILFGPTDPGLVGGYGKDQLCLEAKGYPPVSGQIEPAIFAPLTPEIVFTNLEKLLKN</sequence>
<evidence type="ECO:0000256" key="6">
    <source>
        <dbReference type="ARBA" id="ARBA00022679"/>
    </source>
</evidence>
<evidence type="ECO:0000256" key="5">
    <source>
        <dbReference type="ARBA" id="ARBA00022676"/>
    </source>
</evidence>
<dbReference type="GO" id="GO:0005829">
    <property type="term" value="C:cytosol"/>
    <property type="evidence" value="ECO:0007669"/>
    <property type="project" value="TreeGrafter"/>
</dbReference>
<evidence type="ECO:0000256" key="11">
    <source>
        <dbReference type="ARBA" id="ARBA00044190"/>
    </source>
</evidence>
<keyword evidence="8" id="KW-0472">Membrane</keyword>
<keyword evidence="3" id="KW-1003">Cell membrane</keyword>
<evidence type="ECO:0000256" key="3">
    <source>
        <dbReference type="ARBA" id="ARBA00022475"/>
    </source>
</evidence>
<dbReference type="GO" id="GO:0005886">
    <property type="term" value="C:plasma membrane"/>
    <property type="evidence" value="ECO:0007669"/>
    <property type="project" value="UniProtKB-SubCell"/>
</dbReference>
<dbReference type="InterPro" id="IPR051199">
    <property type="entry name" value="LPS_LOS_Heptosyltrfase"/>
</dbReference>
<evidence type="ECO:0000256" key="7">
    <source>
        <dbReference type="ARBA" id="ARBA00022985"/>
    </source>
</evidence>
<keyword evidence="7" id="KW-0448">Lipopolysaccharide biosynthesis</keyword>
<dbReference type="SUPFAM" id="SSF53756">
    <property type="entry name" value="UDP-Glycosyltransferase/glycogen phosphorylase"/>
    <property type="match status" value="1"/>
</dbReference>
<dbReference type="Gene3D" id="3.40.50.2000">
    <property type="entry name" value="Glycogen Phosphorylase B"/>
    <property type="match status" value="2"/>
</dbReference>
<dbReference type="Proteomes" id="UP000002171">
    <property type="component" value="Unassembled WGS sequence"/>
</dbReference>
<evidence type="ECO:0000256" key="4">
    <source>
        <dbReference type="ARBA" id="ARBA00022519"/>
    </source>
</evidence>
<organism evidence="14 15">
    <name type="scientific">Neptuniibacter caesariensis</name>
    <dbReference type="NCBI Taxonomy" id="207954"/>
    <lineage>
        <taxon>Bacteria</taxon>
        <taxon>Pseudomonadati</taxon>
        <taxon>Pseudomonadota</taxon>
        <taxon>Gammaproteobacteria</taxon>
        <taxon>Oceanospirillales</taxon>
        <taxon>Oceanospirillaceae</taxon>
        <taxon>Neptuniibacter</taxon>
    </lineage>
</organism>
<evidence type="ECO:0000256" key="8">
    <source>
        <dbReference type="ARBA" id="ARBA00023136"/>
    </source>
</evidence>
<dbReference type="PANTHER" id="PTHR30160:SF19">
    <property type="entry name" value="LIPOPOLYSACCHARIDE HEPTOSYLTRANSFERASE 1"/>
    <property type="match status" value="1"/>
</dbReference>
<evidence type="ECO:0000256" key="2">
    <source>
        <dbReference type="ARBA" id="ARBA00004713"/>
    </source>
</evidence>
<comment type="pathway">
    <text evidence="2">Bacterial outer membrane biogenesis; LPS core biosynthesis.</text>
</comment>
<keyword evidence="4" id="KW-0997">Cell inner membrane</keyword>
<evidence type="ECO:0000313" key="14">
    <source>
        <dbReference type="EMBL" id="EAR62825.1"/>
    </source>
</evidence>
<name>A0A7U8C9Y7_NEPCE</name>
<dbReference type="NCBIfam" id="NF008204">
    <property type="entry name" value="PRK10964.1"/>
    <property type="match status" value="1"/>
</dbReference>
<dbReference type="EC" id="2.4.99.23" evidence="10"/>
<evidence type="ECO:0000256" key="1">
    <source>
        <dbReference type="ARBA" id="ARBA00004515"/>
    </source>
</evidence>
<proteinExistence type="inferred from homology"/>
<keyword evidence="5" id="KW-0328">Glycosyltransferase</keyword>
<dbReference type="AlphaFoldDB" id="A0A7U8C9Y7"/>
<dbReference type="NCBIfam" id="TIGR02193">
    <property type="entry name" value="heptsyl_trn_I"/>
    <property type="match status" value="1"/>
</dbReference>
<gene>
    <name evidence="14" type="ORF">MED92_06896</name>
</gene>
<dbReference type="Pfam" id="PF01075">
    <property type="entry name" value="Glyco_transf_9"/>
    <property type="match status" value="1"/>
</dbReference>
<dbReference type="GO" id="GO:0008713">
    <property type="term" value="F:ADP-heptose-lipopolysaccharide heptosyltransferase activity"/>
    <property type="evidence" value="ECO:0007669"/>
    <property type="project" value="TreeGrafter"/>
</dbReference>
<evidence type="ECO:0000256" key="9">
    <source>
        <dbReference type="ARBA" id="ARBA00043995"/>
    </source>
</evidence>
<keyword evidence="6 14" id="KW-0808">Transferase</keyword>
<dbReference type="EMBL" id="AAOW01000001">
    <property type="protein sequence ID" value="EAR62825.1"/>
    <property type="molecule type" value="Genomic_DNA"/>
</dbReference>
<evidence type="ECO:0000313" key="15">
    <source>
        <dbReference type="Proteomes" id="UP000002171"/>
    </source>
</evidence>
<evidence type="ECO:0000256" key="10">
    <source>
        <dbReference type="ARBA" id="ARBA00044041"/>
    </source>
</evidence>
<evidence type="ECO:0000256" key="13">
    <source>
        <dbReference type="ARBA" id="ARBA00049201"/>
    </source>
</evidence>
<keyword evidence="15" id="KW-1185">Reference proteome</keyword>
<reference evidence="14 15" key="1">
    <citation type="submission" date="2006-02" db="EMBL/GenBank/DDBJ databases">
        <authorList>
            <person name="Pinhassi J."/>
            <person name="Pedros-Alio C."/>
            <person name="Ferriera S."/>
            <person name="Johnson J."/>
            <person name="Kravitz S."/>
            <person name="Halpern A."/>
            <person name="Remington K."/>
            <person name="Beeson K."/>
            <person name="Tran B."/>
            <person name="Rogers Y.-H."/>
            <person name="Friedman R."/>
            <person name="Venter J.C."/>
        </authorList>
    </citation>
    <scope>NUCLEOTIDE SEQUENCE [LARGE SCALE GENOMIC DNA]</scope>
    <source>
        <strain evidence="14 15">MED92</strain>
    </source>
</reference>